<accession>C7ZLJ3</accession>
<reference evidence="1 2" key="1">
    <citation type="journal article" date="2009" name="PLoS Genet.">
        <title>The genome of Nectria haematococca: contribution of supernumerary chromosomes to gene expansion.</title>
        <authorList>
            <person name="Coleman J.J."/>
            <person name="Rounsley S.D."/>
            <person name="Rodriguez-Carres M."/>
            <person name="Kuo A."/>
            <person name="Wasmann C.C."/>
            <person name="Grimwood J."/>
            <person name="Schmutz J."/>
            <person name="Taga M."/>
            <person name="White G.J."/>
            <person name="Zhou S."/>
            <person name="Schwartz D.C."/>
            <person name="Freitag M."/>
            <person name="Ma L.J."/>
            <person name="Danchin E.G."/>
            <person name="Henrissat B."/>
            <person name="Coutinho P.M."/>
            <person name="Nelson D.R."/>
            <person name="Straney D."/>
            <person name="Napoli C.A."/>
            <person name="Barker B.M."/>
            <person name="Gribskov M."/>
            <person name="Rep M."/>
            <person name="Kroken S."/>
            <person name="Molnar I."/>
            <person name="Rensing C."/>
            <person name="Kennell J.C."/>
            <person name="Zamora J."/>
            <person name="Farman M.L."/>
            <person name="Selker E.U."/>
            <person name="Salamov A."/>
            <person name="Shapiro H."/>
            <person name="Pangilinan J."/>
            <person name="Lindquist E."/>
            <person name="Lamers C."/>
            <person name="Grigoriev I.V."/>
            <person name="Geiser D.M."/>
            <person name="Covert S.F."/>
            <person name="Temporini E."/>
            <person name="Vanetten H.D."/>
        </authorList>
    </citation>
    <scope>NUCLEOTIDE SEQUENCE [LARGE SCALE GENOMIC DNA]</scope>
    <source>
        <strain evidence="2">ATCC MYA-4622 / CBS 123669 / FGSC 9596 / NRRL 45880 / 77-13-4</strain>
    </source>
</reference>
<dbReference type="KEGG" id="nhe:NECHADRAFT_88696"/>
<dbReference type="InParanoid" id="C7ZLJ3"/>
<evidence type="ECO:0000313" key="1">
    <source>
        <dbReference type="EMBL" id="EEU35126.1"/>
    </source>
</evidence>
<dbReference type="GeneID" id="9679254"/>
<gene>
    <name evidence="1" type="ORF">NECHADRAFT_88696</name>
</gene>
<dbReference type="AlphaFoldDB" id="C7ZLJ3"/>
<dbReference type="EMBL" id="GG698945">
    <property type="protein sequence ID" value="EEU35126.1"/>
    <property type="molecule type" value="Genomic_DNA"/>
</dbReference>
<dbReference type="Proteomes" id="UP000005206">
    <property type="component" value="Chromosome 15"/>
</dbReference>
<dbReference type="RefSeq" id="XP_003040839.1">
    <property type="nucleotide sequence ID" value="XM_003040793.1"/>
</dbReference>
<proteinExistence type="predicted"/>
<keyword evidence="2" id="KW-1185">Reference proteome</keyword>
<organism evidence="1 2">
    <name type="scientific">Fusarium vanettenii (strain ATCC MYA-4622 / CBS 123669 / FGSC 9596 / NRRL 45880 / 77-13-4)</name>
    <name type="common">Fusarium solani subsp. pisi</name>
    <dbReference type="NCBI Taxonomy" id="660122"/>
    <lineage>
        <taxon>Eukaryota</taxon>
        <taxon>Fungi</taxon>
        <taxon>Dikarya</taxon>
        <taxon>Ascomycota</taxon>
        <taxon>Pezizomycotina</taxon>
        <taxon>Sordariomycetes</taxon>
        <taxon>Hypocreomycetidae</taxon>
        <taxon>Hypocreales</taxon>
        <taxon>Nectriaceae</taxon>
        <taxon>Fusarium</taxon>
        <taxon>Fusarium solani species complex</taxon>
        <taxon>Fusarium vanettenii</taxon>
    </lineage>
</organism>
<dbReference type="VEuPathDB" id="FungiDB:NECHADRAFT_88696"/>
<protein>
    <submittedName>
        <fullName evidence="1">Uncharacterized protein</fullName>
    </submittedName>
</protein>
<sequence length="153" mass="17178">MKMTKFFEKDKPWDSCGDGTLDDPEVFLLSSSLYTATVDSAVDHLAKAARGPKSEGRNRAGLSPPGYSRVPYSRLAAADGQLLEGHVYCVIDGQSGKFMAREARKHARDGQDQPVQLHNFDLRPKRRTKLVSRLLQDYEAWRKIQGPLFQQNA</sequence>
<evidence type="ECO:0000313" key="2">
    <source>
        <dbReference type="Proteomes" id="UP000005206"/>
    </source>
</evidence>
<dbReference type="HOGENOM" id="CLU_1713768_0_0_1"/>
<name>C7ZLJ3_FUSV7</name>